<reference evidence="1" key="1">
    <citation type="submission" date="2018-06" db="EMBL/GenBank/DDBJ databases">
        <authorList>
            <person name="Zhirakovskaya E."/>
        </authorList>
    </citation>
    <scope>NUCLEOTIDE SEQUENCE</scope>
</reference>
<organism evidence="1">
    <name type="scientific">hydrothermal vent metagenome</name>
    <dbReference type="NCBI Taxonomy" id="652676"/>
    <lineage>
        <taxon>unclassified sequences</taxon>
        <taxon>metagenomes</taxon>
        <taxon>ecological metagenomes</taxon>
    </lineage>
</organism>
<proteinExistence type="predicted"/>
<gene>
    <name evidence="1" type="ORF">MNBD_ALPHA06-1597</name>
</gene>
<accession>A0A3B0SWP1</accession>
<evidence type="ECO:0000313" key="1">
    <source>
        <dbReference type="EMBL" id="VAV99185.1"/>
    </source>
</evidence>
<sequence>MLSDRLFFPLLILVLGLIIYAAFKYGPSVSATQSPLSGDPMAGFLIEGADLRLIDSGPNLVRELINDPEEGYFVRSTAGAPLIKNPASAGIFLAMLPDIGMAWSGQTIHVAVELRQSAINPSSDVIVRYYAVGRGNGPVTPCAVSKQWQTCYMTYKVRLSDNPPNLSFVGIWPDTKGLGRYVDMRSMEIRINQPIKKPIQDQQIPDLSQDSATNN</sequence>
<protein>
    <submittedName>
        <fullName evidence="1">Uncharacterized protein</fullName>
    </submittedName>
</protein>
<dbReference type="EMBL" id="UOEE01000271">
    <property type="protein sequence ID" value="VAV99185.1"/>
    <property type="molecule type" value="Genomic_DNA"/>
</dbReference>
<dbReference type="AlphaFoldDB" id="A0A3B0SWP1"/>
<name>A0A3B0SWP1_9ZZZZ</name>